<evidence type="ECO:0000313" key="2">
    <source>
        <dbReference type="EMBL" id="GLZ77739.1"/>
    </source>
</evidence>
<dbReference type="Gene3D" id="1.25.40.10">
    <property type="entry name" value="Tetratricopeptide repeat domain"/>
    <property type="match status" value="1"/>
</dbReference>
<organism evidence="2 3">
    <name type="scientific">Actinorhabdospora filicis</name>
    <dbReference type="NCBI Taxonomy" id="1785913"/>
    <lineage>
        <taxon>Bacteria</taxon>
        <taxon>Bacillati</taxon>
        <taxon>Actinomycetota</taxon>
        <taxon>Actinomycetes</taxon>
        <taxon>Micromonosporales</taxon>
        <taxon>Micromonosporaceae</taxon>
        <taxon>Actinorhabdospora</taxon>
    </lineage>
</organism>
<evidence type="ECO:0000256" key="1">
    <source>
        <dbReference type="PROSITE-ProRule" id="PRU00339"/>
    </source>
</evidence>
<gene>
    <name evidence="2" type="ORF">Afil01_25460</name>
</gene>
<dbReference type="AlphaFoldDB" id="A0A9W6SL70"/>
<dbReference type="Proteomes" id="UP001165079">
    <property type="component" value="Unassembled WGS sequence"/>
</dbReference>
<keyword evidence="3" id="KW-1185">Reference proteome</keyword>
<name>A0A9W6SL70_9ACTN</name>
<dbReference type="InterPro" id="IPR019734">
    <property type="entry name" value="TPR_rpt"/>
</dbReference>
<evidence type="ECO:0008006" key="4">
    <source>
        <dbReference type="Google" id="ProtNLM"/>
    </source>
</evidence>
<comment type="caution">
    <text evidence="2">The sequence shown here is derived from an EMBL/GenBank/DDBJ whole genome shotgun (WGS) entry which is preliminary data.</text>
</comment>
<dbReference type="EMBL" id="BSTX01000001">
    <property type="protein sequence ID" value="GLZ77739.1"/>
    <property type="molecule type" value="Genomic_DNA"/>
</dbReference>
<evidence type="ECO:0000313" key="3">
    <source>
        <dbReference type="Proteomes" id="UP001165079"/>
    </source>
</evidence>
<accession>A0A9W6SL70</accession>
<dbReference type="RefSeq" id="WP_285662828.1">
    <property type="nucleotide sequence ID" value="NZ_BSTX01000001.1"/>
</dbReference>
<keyword evidence="1" id="KW-0802">TPR repeat</keyword>
<protein>
    <recommendedName>
        <fullName evidence="4">Tetratricopeptide repeat protein</fullName>
    </recommendedName>
</protein>
<dbReference type="SUPFAM" id="SSF48452">
    <property type="entry name" value="TPR-like"/>
    <property type="match status" value="1"/>
</dbReference>
<dbReference type="PROSITE" id="PS50005">
    <property type="entry name" value="TPR"/>
    <property type="match status" value="1"/>
</dbReference>
<sequence length="298" mass="31212">MTDTPTRLALAGRLLGDCAVLLAEGLVPGEVVPMLDEARAHYDAVGEDAGHAATLAVGRSTVAALALREAIESSQEVDGGWDHDDEALPLGGLDDCDEDGVTRPFAEEAVRAARAAFGADPADPLVPLQLGNALTWLGDGDGAVAALREALRRDPSDGLAATCLREFGAEAPRGEARARAGVFALLLDERRASNGEWSPDRRVFGDLAAARRAAEETVSLYDSGALERDELDSFLTLLLETHRPGEPVTSMDVVAAVPPLPALGPFVVAWPGVAAWTPEEALPVGRIVRLGGSTWFPG</sequence>
<dbReference type="InterPro" id="IPR011990">
    <property type="entry name" value="TPR-like_helical_dom_sf"/>
</dbReference>
<reference evidence="2" key="1">
    <citation type="submission" date="2023-03" db="EMBL/GenBank/DDBJ databases">
        <title>Actinorhabdospora filicis NBRC 111898.</title>
        <authorList>
            <person name="Ichikawa N."/>
            <person name="Sato H."/>
            <person name="Tonouchi N."/>
        </authorList>
    </citation>
    <scope>NUCLEOTIDE SEQUENCE</scope>
    <source>
        <strain evidence="2">NBRC 111898</strain>
    </source>
</reference>
<proteinExistence type="predicted"/>
<feature type="repeat" description="TPR" evidence="1">
    <location>
        <begin position="124"/>
        <end position="157"/>
    </location>
</feature>